<gene>
    <name evidence="10" type="primary">100637220</name>
</gene>
<evidence type="ECO:0000256" key="1">
    <source>
        <dbReference type="ARBA" id="ARBA00004123"/>
    </source>
</evidence>
<feature type="region of interest" description="Disordered" evidence="7">
    <location>
        <begin position="547"/>
        <end position="575"/>
    </location>
</feature>
<keyword evidence="5" id="KW-0234">DNA repair</keyword>
<dbReference type="InParanoid" id="A0A1X7U6K2"/>
<evidence type="ECO:0000256" key="4">
    <source>
        <dbReference type="ARBA" id="ARBA00023186"/>
    </source>
</evidence>
<reference evidence="10" key="2">
    <citation type="submission" date="2017-05" db="UniProtKB">
        <authorList>
            <consortium name="EnsemblMetazoa"/>
        </authorList>
    </citation>
    <scope>IDENTIFICATION</scope>
</reference>
<feature type="compositionally biased region" description="Basic and acidic residues" evidence="7">
    <location>
        <begin position="50"/>
        <end position="72"/>
    </location>
</feature>
<dbReference type="Proteomes" id="UP000007879">
    <property type="component" value="Unassembled WGS sequence"/>
</dbReference>
<dbReference type="AlphaFoldDB" id="A0A1X7U6K2"/>
<feature type="region of interest" description="Disordered" evidence="7">
    <location>
        <begin position="87"/>
        <end position="157"/>
    </location>
</feature>
<feature type="compositionally biased region" description="Acidic residues" evidence="7">
    <location>
        <begin position="335"/>
        <end position="350"/>
    </location>
</feature>
<feature type="region of interest" description="Disordered" evidence="7">
    <location>
        <begin position="39"/>
        <end position="72"/>
    </location>
</feature>
<evidence type="ECO:0000313" key="10">
    <source>
        <dbReference type="EnsemblMetazoa" id="Aqu2.1.23395_001"/>
    </source>
</evidence>
<dbReference type="GO" id="GO:0006334">
    <property type="term" value="P:nucleosome assembly"/>
    <property type="evidence" value="ECO:0007669"/>
    <property type="project" value="TreeGrafter"/>
</dbReference>
<evidence type="ECO:0000256" key="7">
    <source>
        <dbReference type="SAM" id="MobiDB-lite"/>
    </source>
</evidence>
<organism evidence="10">
    <name type="scientific">Amphimedon queenslandica</name>
    <name type="common">Sponge</name>
    <dbReference type="NCBI Taxonomy" id="400682"/>
    <lineage>
        <taxon>Eukaryota</taxon>
        <taxon>Metazoa</taxon>
        <taxon>Porifera</taxon>
        <taxon>Demospongiae</taxon>
        <taxon>Heteroscleromorpha</taxon>
        <taxon>Haplosclerida</taxon>
        <taxon>Niphatidae</taxon>
        <taxon>Amphimedon</taxon>
    </lineage>
</organism>
<comment type="subcellular location">
    <subcellularLocation>
        <location evidence="1">Nucleus</location>
    </subcellularLocation>
</comment>
<dbReference type="GO" id="GO:0006260">
    <property type="term" value="P:DNA replication"/>
    <property type="evidence" value="ECO:0007669"/>
    <property type="project" value="UniProtKB-KW"/>
</dbReference>
<evidence type="ECO:0008006" key="12">
    <source>
        <dbReference type="Google" id="ProtNLM"/>
    </source>
</evidence>
<feature type="region of interest" description="Disordered" evidence="7">
    <location>
        <begin position="323"/>
        <end position="377"/>
    </location>
</feature>
<reference evidence="11" key="1">
    <citation type="journal article" date="2010" name="Nature">
        <title>The Amphimedon queenslandica genome and the evolution of animal complexity.</title>
        <authorList>
            <person name="Srivastava M."/>
            <person name="Simakov O."/>
            <person name="Chapman J."/>
            <person name="Fahey B."/>
            <person name="Gauthier M.E."/>
            <person name="Mitros T."/>
            <person name="Richards G.S."/>
            <person name="Conaco C."/>
            <person name="Dacre M."/>
            <person name="Hellsten U."/>
            <person name="Larroux C."/>
            <person name="Putnam N.H."/>
            <person name="Stanke M."/>
            <person name="Adamska M."/>
            <person name="Darling A."/>
            <person name="Degnan S.M."/>
            <person name="Oakley T.H."/>
            <person name="Plachetzki D.C."/>
            <person name="Zhai Y."/>
            <person name="Adamski M."/>
            <person name="Calcino A."/>
            <person name="Cummins S.F."/>
            <person name="Goodstein D.M."/>
            <person name="Harris C."/>
            <person name="Jackson D.J."/>
            <person name="Leys S.P."/>
            <person name="Shu S."/>
            <person name="Woodcroft B.J."/>
            <person name="Vervoort M."/>
            <person name="Kosik K.S."/>
            <person name="Manning G."/>
            <person name="Degnan B.M."/>
            <person name="Rokhsar D.S."/>
        </authorList>
    </citation>
    <scope>NUCLEOTIDE SEQUENCE [LARGE SCALE GENOMIC DNA]</scope>
</reference>
<dbReference type="KEGG" id="aqu:100637220"/>
<dbReference type="PANTHER" id="PTHR15272">
    <property type="entry name" value="CHROMATIN ASSEMBLY FACTOR 1 SUBUNIT A CAF-1 SUBUNIT A"/>
    <property type="match status" value="1"/>
</dbReference>
<evidence type="ECO:0000256" key="3">
    <source>
        <dbReference type="ARBA" id="ARBA00022763"/>
    </source>
</evidence>
<protein>
    <recommendedName>
        <fullName evidence="12">Chromatin assembly factor 1 subunit p150 C-terminal domain-containing protein</fullName>
    </recommendedName>
</protein>
<dbReference type="GO" id="GO:0006281">
    <property type="term" value="P:DNA repair"/>
    <property type="evidence" value="ECO:0007669"/>
    <property type="project" value="UniProtKB-KW"/>
</dbReference>
<dbReference type="STRING" id="400682.A0A1X7U6K2"/>
<dbReference type="InterPro" id="IPR022043">
    <property type="entry name" value="CAF1A_DD"/>
</dbReference>
<dbReference type="OrthoDB" id="79480at2759"/>
<keyword evidence="6" id="KW-0539">Nucleus</keyword>
<keyword evidence="11" id="KW-1185">Reference proteome</keyword>
<dbReference type="PANTHER" id="PTHR15272:SF0">
    <property type="entry name" value="CHROMATIN ASSEMBLY FACTOR 1 SUBUNIT A"/>
    <property type="match status" value="1"/>
</dbReference>
<name>A0A1X7U6K2_AMPQE</name>
<evidence type="ECO:0000256" key="5">
    <source>
        <dbReference type="ARBA" id="ARBA00023204"/>
    </source>
</evidence>
<sequence>MEGKETGKIGAPSPCTSQVNIVINGHLLPGIINGLMASTTSVPPSPSHVTTKEGDPIKAPKVRLTPDQREMIKLEKEKARLERERLKAEAREKKEAEKRAKAEERERVKRERLAKKEKEEREKQERLASKQAEQERKLKEKEEQKRLKEKEKEDKDKLAAAEKLKAKERFLGFFQKPPKQQSRPVEVAEQAKSVSPMDSSQLLSFEELIRSQVVDSDYLQACKHTRHQISKRQRRENRKSVEVDNAQVSVMGNITNKNDELIVINDSTNVVQGRYKLLQFHENHRPAYFGTWSKSSKVLTPRNPFKKDNDLFDYDCESDLEWEEEEPGESLSAQSDDEVESGDEEEEEDGFFVPHGYLSDGEGDQSEDEKDKREEKNLAKAKAWEAEFSRQFKKLVPVKVGVVWSSSVVDENSKSILESFSAIPLVQLPIKITESQPVAKVSASTSKKLGKRCHDEITTPTMKSLKDFFKSSLSDSKRDNGNVARCLDLTPTQPKRPKLTTPILENATPTNVILIDESDSKENIAVWCGNNKDTPSSDERVEIVPNSEERMEISDSKDCKDEGKDCKDGSKDYKDGSKELQKIDWNKCLAVSQQLTVPVDCHL</sequence>
<keyword evidence="3" id="KW-0227">DNA damage</keyword>
<evidence type="ECO:0000313" key="11">
    <source>
        <dbReference type="Proteomes" id="UP000007879"/>
    </source>
</evidence>
<dbReference type="EnsemblMetazoa" id="XM_020000351.1">
    <property type="protein sequence ID" value="XP_019855910.1"/>
    <property type="gene ID" value="LOC100637220"/>
</dbReference>
<dbReference type="EnsemblMetazoa" id="Aqu2.1.23395_001">
    <property type="protein sequence ID" value="Aqu2.1.23395_001"/>
    <property type="gene ID" value="Aqu2.1.23395"/>
</dbReference>
<evidence type="ECO:0000256" key="2">
    <source>
        <dbReference type="ARBA" id="ARBA00022705"/>
    </source>
</evidence>
<keyword evidence="2" id="KW-0235">DNA replication</keyword>
<evidence type="ECO:0000256" key="6">
    <source>
        <dbReference type="ARBA" id="ARBA00023242"/>
    </source>
</evidence>
<dbReference type="GO" id="GO:0033186">
    <property type="term" value="C:CAF-1 complex"/>
    <property type="evidence" value="ECO:0007669"/>
    <property type="project" value="TreeGrafter"/>
</dbReference>
<dbReference type="InterPro" id="IPR021644">
    <property type="entry name" value="CAF-1_p150_acidic"/>
</dbReference>
<feature type="domain" description="Chromatin assembly factor 1 subunit A dimerization" evidence="9">
    <location>
        <begin position="276"/>
        <end position="347"/>
    </location>
</feature>
<accession>A0A1X7U6K2</accession>
<evidence type="ECO:0000259" key="8">
    <source>
        <dbReference type="Pfam" id="PF11600"/>
    </source>
</evidence>
<proteinExistence type="predicted"/>
<dbReference type="GO" id="GO:0005634">
    <property type="term" value="C:nucleus"/>
    <property type="evidence" value="ECO:0007669"/>
    <property type="project" value="UniProtKB-SubCell"/>
</dbReference>
<dbReference type="Pfam" id="PF11600">
    <property type="entry name" value="CAF1A_acidic"/>
    <property type="match status" value="1"/>
</dbReference>
<evidence type="ECO:0000259" key="9">
    <source>
        <dbReference type="Pfam" id="PF12253"/>
    </source>
</evidence>
<keyword evidence="4" id="KW-0143">Chaperone</keyword>
<feature type="domain" description="Chromatin assembly factor 1 p150 subunit acidic region" evidence="8">
    <location>
        <begin position="68"/>
        <end position="189"/>
    </location>
</feature>
<dbReference type="Pfam" id="PF12253">
    <property type="entry name" value="CAF1A_dimeriz"/>
    <property type="match status" value="1"/>
</dbReference>